<keyword evidence="2" id="KW-0378">Hydrolase</keyword>
<protein>
    <submittedName>
        <fullName evidence="2">MBL fold metallo-hydrolase</fullName>
    </submittedName>
</protein>
<evidence type="ECO:0000313" key="3">
    <source>
        <dbReference type="Proteomes" id="UP000477083"/>
    </source>
</evidence>
<comment type="caution">
    <text evidence="2">The sequence shown here is derived from an EMBL/GenBank/DDBJ whole genome shotgun (WGS) entry which is preliminary data.</text>
</comment>
<reference evidence="2 3" key="1">
    <citation type="submission" date="2020-01" db="EMBL/GenBank/DDBJ databases">
        <title>Frigidibacter albus SP32T (=CGMCC 1.13995T).</title>
        <authorList>
            <person name="Liao X."/>
        </authorList>
    </citation>
    <scope>NUCLEOTIDE SEQUENCE [LARGE SCALE GENOMIC DNA]</scope>
    <source>
        <strain evidence="2 3">SP32</strain>
    </source>
</reference>
<organism evidence="2 3">
    <name type="scientific">Frigidibacter albus</name>
    <dbReference type="NCBI Taxonomy" id="1465486"/>
    <lineage>
        <taxon>Bacteria</taxon>
        <taxon>Pseudomonadati</taxon>
        <taxon>Pseudomonadota</taxon>
        <taxon>Alphaproteobacteria</taxon>
        <taxon>Rhodobacterales</taxon>
        <taxon>Paracoccaceae</taxon>
        <taxon>Frigidibacter</taxon>
    </lineage>
</organism>
<dbReference type="InterPro" id="IPR036866">
    <property type="entry name" value="RibonucZ/Hydroxyglut_hydro"/>
</dbReference>
<dbReference type="GO" id="GO:0016787">
    <property type="term" value="F:hydrolase activity"/>
    <property type="evidence" value="ECO:0007669"/>
    <property type="project" value="UniProtKB-KW"/>
</dbReference>
<dbReference type="PANTHER" id="PTHR42951">
    <property type="entry name" value="METALLO-BETA-LACTAMASE DOMAIN-CONTAINING"/>
    <property type="match status" value="1"/>
</dbReference>
<name>A0A6L8VDT1_9RHOB</name>
<dbReference type="InterPro" id="IPR001279">
    <property type="entry name" value="Metallo-B-lactamas"/>
</dbReference>
<dbReference type="InterPro" id="IPR050855">
    <property type="entry name" value="NDM-1-like"/>
</dbReference>
<evidence type="ECO:0000259" key="1">
    <source>
        <dbReference type="SMART" id="SM00849"/>
    </source>
</evidence>
<accession>A0A6L8VDT1</accession>
<keyword evidence="3" id="KW-1185">Reference proteome</keyword>
<dbReference type="Gene3D" id="3.60.15.10">
    <property type="entry name" value="Ribonuclease Z/Hydroxyacylglutathione hydrolase-like"/>
    <property type="match status" value="1"/>
</dbReference>
<dbReference type="PANTHER" id="PTHR42951:SF20">
    <property type="entry name" value="BETA LACTAMASE"/>
    <property type="match status" value="1"/>
</dbReference>
<dbReference type="SUPFAM" id="SSF56281">
    <property type="entry name" value="Metallo-hydrolase/oxidoreductase"/>
    <property type="match status" value="1"/>
</dbReference>
<feature type="domain" description="Metallo-beta-lactamase" evidence="1">
    <location>
        <begin position="34"/>
        <end position="223"/>
    </location>
</feature>
<dbReference type="Pfam" id="PF00753">
    <property type="entry name" value="Lactamase_B"/>
    <property type="match status" value="1"/>
</dbReference>
<proteinExistence type="predicted"/>
<evidence type="ECO:0000313" key="2">
    <source>
        <dbReference type="EMBL" id="MZQ87489.1"/>
    </source>
</evidence>
<dbReference type="OrthoDB" id="420651at2"/>
<dbReference type="EMBL" id="WWNR01000001">
    <property type="protein sequence ID" value="MZQ87489.1"/>
    <property type="molecule type" value="Genomic_DNA"/>
</dbReference>
<gene>
    <name evidence="2" type="ORF">GS660_00070</name>
</gene>
<dbReference type="CDD" id="cd16282">
    <property type="entry name" value="metallo-hydrolase-like_MBL-fold"/>
    <property type="match status" value="1"/>
</dbReference>
<dbReference type="AlphaFoldDB" id="A0A6L8VDT1"/>
<sequence length="320" mass="35469">MMAKPFASAADTDIKTDTLETLGEGVYALTAEGDPNVGAVEGEDFVVAIESRATPAASREWLKILREQTDKPVRYLVLTHYHAVRVLGASAFDAVDILMSEASRDLVAERGEQDWKSEFGRMPRLAKNAEEVPGLTWPTITFKDSYDIDLGGDRGRLELRFVGRGHTGGDVAVWHDKTRTLFAGDLVESKAALYTGDAYHFDWAGKTLDNVKAYRADNLVGGRGAVSRGVAETDAAVEQTRKFLNGMIENVGRVHKAGGTLRAAFEATRDALAPEFGAWPIFEHCLPFDVQRLWDEFDGIEHPRIWTAERDREVWAKLQD</sequence>
<dbReference type="Proteomes" id="UP000477083">
    <property type="component" value="Unassembled WGS sequence"/>
</dbReference>
<dbReference type="SMART" id="SM00849">
    <property type="entry name" value="Lactamase_B"/>
    <property type="match status" value="1"/>
</dbReference>